<dbReference type="InterPro" id="IPR056835">
    <property type="entry name" value="ARM_TT21_5th"/>
</dbReference>
<dbReference type="EMBL" id="JAPFFF010000007">
    <property type="protein sequence ID" value="KAK8885733.1"/>
    <property type="molecule type" value="Genomic_DNA"/>
</dbReference>
<dbReference type="InterPro" id="IPR056832">
    <property type="entry name" value="ARM_TT21_2nd"/>
</dbReference>
<dbReference type="InterPro" id="IPR056834">
    <property type="entry name" value="ARM_TT21_C"/>
</dbReference>
<sequence>MKVFFERIFYYWRQHMYGHIHVLCNMFLKENGIDPQFQIWDALASGAEGKTSAGLATLEKIANRVAMGLPISVAQLCIHKMAVNQDFASITQLENEIENLQKSANASTIVQAAQIFWLAGDTTQALNLVHPLTTQAPANKSAATLVGWIKLSTGDRNSGRWFDMASADSVTASRPVDPFVVYGKAMYFASAMRWQDSIQYLVQLSGLCEFPEVAVERARVYISMGNWELAIESLSEAKGRCVSDCEYHLINAIHCLSQIGDLDTAKTEVSSLCSCIDRFENDNSKFTLNAVQVLTNLSWKDSDIVSRCLSAFGGVVKAHQGDPLVLVEHGNLLLYANKAAQAKEAFQNALVASSESMEALSGLVASHIAMNQLSEGHDQLEFLEAMAGSATSSLPLCTLRAKYSRLQRTDFDIDNLIHAMEHHIEQIQNVFMPQSARPSNDDSQQTYPVDKFIENFIALDLNTFSDALTEAMYQCNTLDRTVGSPRNGPVCDVIARILEYVPGSVPFSYFLAVLAFGEGRYAQATKAIQSVLLSHWGFNASQCHLLLAQVRLQMKQFDEAEQSLSHAVSFDFNIRKSLRYNMISSQLSEARGQYDNAITTLKDVMKTKEYQTSADNEKVDVYLFLARCYKKLEKKNEALATTNEALNQWQGTPDEDRIRLFQASLFSDIGKIREGLDILEAFPPTSPMFTKANKTAAKIYLNKLNDKASYIKCFKNLVSAVQNKGNYVLLGDAMMKVKRFDEAVMCFHQALKTDPQDQTVALHLARAFFIVHDYDNCLQAYNRAIQVGYSNNGNGGPSASSTNIQIEYCKTLIKLKRIEEAREAALDAMQSIDSESGDWESQAASAEFSELLSVIDAKTGDIEQSIDELKEALSIYDRLTQAGRADIPNDSLNELKIKAANLYQKSSELSTERDDKKGAAEALEKALVLDPSSTKILMALGKLRLEQNDQDNCQKICQQLLRIDPNCEEAALMLAEVSQSEGLEDLEEAFTKSPTFYRTLVRFIEKCARAGELSRVPPLFEKSPHQTDVGLNFCRGLYNVFTGNPQKALKLLSSCKNNPEWGLQAMQLIFYIYANPNRKFVWCETKPLATSKDLEAAKKVLSRFDPTVIDVQQHRATLLLSMNTEESIKEALEIYKEEDDNDLSAIIGRCRCFLRLGEQREATKYLNGIIHEEPTHQNSEEFSEAFLMMTYISIKDSQIDEADKYVEKAIELNRSCTKAWEMRAALFEKKKDYPLAADAYKQAWELSSHSQLGIGFKLALNYMRAECPVEAIKVCRIIMDIHPNYPKLKETIFLPCCALLRP</sequence>
<keyword evidence="3" id="KW-0175">Coiled coil</keyword>
<feature type="repeat" description="TPR" evidence="2">
    <location>
        <begin position="724"/>
        <end position="757"/>
    </location>
</feature>
<dbReference type="Gene3D" id="1.25.40.10">
    <property type="entry name" value="Tetratricopeptide repeat domain"/>
    <property type="match status" value="5"/>
</dbReference>
<feature type="domain" description="Tetratricopeptide repeat protein 21A/21B fifth ARM repeats" evidence="7">
    <location>
        <begin position="968"/>
        <end position="1069"/>
    </location>
</feature>
<feature type="coiled-coil region" evidence="3">
    <location>
        <begin position="83"/>
        <end position="110"/>
    </location>
</feature>
<dbReference type="Pfam" id="PF25062">
    <property type="entry name" value="ARM_TT21_N"/>
    <property type="match status" value="1"/>
</dbReference>
<comment type="similarity">
    <text evidence="1">Belongs to the TTC21 family.</text>
</comment>
<dbReference type="Pfam" id="PF25063">
    <property type="entry name" value="ARM_TT21_C"/>
    <property type="match status" value="1"/>
</dbReference>
<evidence type="ECO:0000313" key="8">
    <source>
        <dbReference type="EMBL" id="KAK8885733.1"/>
    </source>
</evidence>
<dbReference type="Pfam" id="PF25058">
    <property type="entry name" value="ARM_TT21"/>
    <property type="match status" value="1"/>
</dbReference>
<dbReference type="Proteomes" id="UP001470230">
    <property type="component" value="Unassembled WGS sequence"/>
</dbReference>
<feature type="domain" description="Tetratricopeptide repeat protein 21A/21B second ARM" evidence="4">
    <location>
        <begin position="269"/>
        <end position="429"/>
    </location>
</feature>
<dbReference type="InterPro" id="IPR019734">
    <property type="entry name" value="TPR_rpt"/>
</dbReference>
<name>A0ABR2K4E9_9EUKA</name>
<comment type="caution">
    <text evidence="8">The sequence shown here is derived from an EMBL/GenBank/DDBJ whole genome shotgun (WGS) entry which is preliminary data.</text>
</comment>
<dbReference type="InterPro" id="IPR056833">
    <property type="entry name" value="ARM_TT21_N"/>
</dbReference>
<organism evidence="8 9">
    <name type="scientific">Tritrichomonas musculus</name>
    <dbReference type="NCBI Taxonomy" id="1915356"/>
    <lineage>
        <taxon>Eukaryota</taxon>
        <taxon>Metamonada</taxon>
        <taxon>Parabasalia</taxon>
        <taxon>Tritrichomonadida</taxon>
        <taxon>Tritrichomonadidae</taxon>
        <taxon>Tritrichomonas</taxon>
    </lineage>
</organism>
<dbReference type="PANTHER" id="PTHR14699">
    <property type="entry name" value="STI2 PROTEIN-RELATED"/>
    <property type="match status" value="1"/>
</dbReference>
<evidence type="ECO:0000259" key="7">
    <source>
        <dbReference type="Pfam" id="PF25064"/>
    </source>
</evidence>
<dbReference type="Pfam" id="PF13181">
    <property type="entry name" value="TPR_8"/>
    <property type="match status" value="1"/>
</dbReference>
<feature type="domain" description="Tetratricopeptide repeat protein 21A/21B C-terminal ARM" evidence="6">
    <location>
        <begin position="1117"/>
        <end position="1293"/>
    </location>
</feature>
<evidence type="ECO:0000256" key="1">
    <source>
        <dbReference type="ARBA" id="ARBA00010935"/>
    </source>
</evidence>
<feature type="domain" description="Tetratricopeptide repeat protein 21A/21B N-terminal ARM repeat" evidence="5">
    <location>
        <begin position="8"/>
        <end position="230"/>
    </location>
</feature>
<evidence type="ECO:0000256" key="2">
    <source>
        <dbReference type="PROSITE-ProRule" id="PRU00339"/>
    </source>
</evidence>
<accession>A0ABR2K4E9</accession>
<evidence type="ECO:0000259" key="4">
    <source>
        <dbReference type="Pfam" id="PF25060"/>
    </source>
</evidence>
<keyword evidence="2" id="KW-0802">TPR repeat</keyword>
<dbReference type="InterPro" id="IPR011990">
    <property type="entry name" value="TPR-like_helical_dom_sf"/>
</dbReference>
<proteinExistence type="inferred from homology"/>
<dbReference type="SMART" id="SM00028">
    <property type="entry name" value="TPR"/>
    <property type="match status" value="10"/>
</dbReference>
<protein>
    <submittedName>
        <fullName evidence="8">Tetratricopeptide repeat protein 21B</fullName>
    </submittedName>
</protein>
<gene>
    <name evidence="8" type="ORF">M9Y10_041186</name>
</gene>
<keyword evidence="9" id="KW-1185">Reference proteome</keyword>
<dbReference type="Pfam" id="PF25060">
    <property type="entry name" value="ARM_TT21_2nd"/>
    <property type="match status" value="1"/>
</dbReference>
<feature type="coiled-coil region" evidence="3">
    <location>
        <begin position="862"/>
        <end position="912"/>
    </location>
</feature>
<feature type="repeat" description="TPR" evidence="2">
    <location>
        <begin position="900"/>
        <end position="933"/>
    </location>
</feature>
<dbReference type="PANTHER" id="PTHR14699:SF0">
    <property type="entry name" value="TETRATRICOPEPTIDE REPEAT PROTEIN 21 HOMOLOG"/>
    <property type="match status" value="1"/>
</dbReference>
<evidence type="ECO:0000256" key="3">
    <source>
        <dbReference type="SAM" id="Coils"/>
    </source>
</evidence>
<dbReference type="InterPro" id="IPR040364">
    <property type="entry name" value="TTC21A/TTC21B"/>
</dbReference>
<dbReference type="Pfam" id="PF25064">
    <property type="entry name" value="ARM_TT21_5th"/>
    <property type="match status" value="1"/>
</dbReference>
<reference evidence="8 9" key="1">
    <citation type="submission" date="2024-04" db="EMBL/GenBank/DDBJ databases">
        <title>Tritrichomonas musculus Genome.</title>
        <authorList>
            <person name="Alves-Ferreira E."/>
            <person name="Grigg M."/>
            <person name="Lorenzi H."/>
            <person name="Galac M."/>
        </authorList>
    </citation>
    <scope>NUCLEOTIDE SEQUENCE [LARGE SCALE GENOMIC DNA]</scope>
    <source>
        <strain evidence="8 9">EAF2021</strain>
    </source>
</reference>
<evidence type="ECO:0000259" key="5">
    <source>
        <dbReference type="Pfam" id="PF25062"/>
    </source>
</evidence>
<evidence type="ECO:0000259" key="6">
    <source>
        <dbReference type="Pfam" id="PF25063"/>
    </source>
</evidence>
<dbReference type="SUPFAM" id="SSF48452">
    <property type="entry name" value="TPR-like"/>
    <property type="match status" value="5"/>
</dbReference>
<evidence type="ECO:0000313" key="9">
    <source>
        <dbReference type="Proteomes" id="UP001470230"/>
    </source>
</evidence>
<dbReference type="PROSITE" id="PS50005">
    <property type="entry name" value="TPR"/>
    <property type="match status" value="2"/>
</dbReference>